<feature type="transmembrane region" description="Helical" evidence="1">
    <location>
        <begin position="113"/>
        <end position="134"/>
    </location>
</feature>
<dbReference type="RefSeq" id="WP_231004643.1">
    <property type="nucleotide sequence ID" value="NZ_JAJNEC010000005.1"/>
</dbReference>
<name>A0ABS8PQN0_9BACT</name>
<keyword evidence="1" id="KW-0472">Membrane</keyword>
<keyword evidence="1" id="KW-1133">Transmembrane helix</keyword>
<dbReference type="Pfam" id="PF07077">
    <property type="entry name" value="DUF1345"/>
    <property type="match status" value="1"/>
</dbReference>
<proteinExistence type="predicted"/>
<dbReference type="InterPro" id="IPR009781">
    <property type="entry name" value="DUF1345"/>
</dbReference>
<reference evidence="2 3" key="1">
    <citation type="submission" date="2021-11" db="EMBL/GenBank/DDBJ databases">
        <title>Genomic of Niabella pedocola.</title>
        <authorList>
            <person name="Wu T."/>
        </authorList>
    </citation>
    <scope>NUCLEOTIDE SEQUENCE [LARGE SCALE GENOMIC DNA]</scope>
    <source>
        <strain evidence="2 3">JCM 31011</strain>
    </source>
</reference>
<organism evidence="2 3">
    <name type="scientific">Niabella pedocola</name>
    <dbReference type="NCBI Taxonomy" id="1752077"/>
    <lineage>
        <taxon>Bacteria</taxon>
        <taxon>Pseudomonadati</taxon>
        <taxon>Bacteroidota</taxon>
        <taxon>Chitinophagia</taxon>
        <taxon>Chitinophagales</taxon>
        <taxon>Chitinophagaceae</taxon>
        <taxon>Niabella</taxon>
    </lineage>
</organism>
<protein>
    <submittedName>
        <fullName evidence="2">DUF1345 domain-containing protein</fullName>
    </submittedName>
</protein>
<keyword evidence="3" id="KW-1185">Reference proteome</keyword>
<dbReference type="Proteomes" id="UP001199816">
    <property type="component" value="Unassembled WGS sequence"/>
</dbReference>
<gene>
    <name evidence="2" type="ORF">LQ567_11455</name>
</gene>
<dbReference type="EMBL" id="JAJNEC010000005">
    <property type="protein sequence ID" value="MCD2423380.1"/>
    <property type="molecule type" value="Genomic_DNA"/>
</dbReference>
<evidence type="ECO:0000256" key="1">
    <source>
        <dbReference type="SAM" id="Phobius"/>
    </source>
</evidence>
<sequence length="223" mass="24929">MQTSHPFRPGFAHKLRAIDRVYLSLIAGSIAAAALYMLQLPPMMTILSGWLAFCICYLILCWQVIYTTPLEYIVKRAAVEDGSRAFVFLFIVLACFACMGAVLSIVINSRANAASHFLWLPLSVSAMIASWLLVHTIYTFHYAHLYYQDGAKGSGLHFPGEEKPDYRDFAYYALCMGCTFQVSDVDTTSKKLRMVTMYHGLISFALNTFLVALTINIVSGLVH</sequence>
<feature type="transmembrane region" description="Helical" evidence="1">
    <location>
        <begin position="200"/>
        <end position="222"/>
    </location>
</feature>
<comment type="caution">
    <text evidence="2">The sequence shown here is derived from an EMBL/GenBank/DDBJ whole genome shotgun (WGS) entry which is preliminary data.</text>
</comment>
<feature type="transmembrane region" description="Helical" evidence="1">
    <location>
        <begin position="21"/>
        <end position="38"/>
    </location>
</feature>
<evidence type="ECO:0000313" key="2">
    <source>
        <dbReference type="EMBL" id="MCD2423380.1"/>
    </source>
</evidence>
<feature type="transmembrane region" description="Helical" evidence="1">
    <location>
        <begin position="44"/>
        <end position="65"/>
    </location>
</feature>
<accession>A0ABS8PQN0</accession>
<keyword evidence="1" id="KW-0812">Transmembrane</keyword>
<feature type="transmembrane region" description="Helical" evidence="1">
    <location>
        <begin position="86"/>
        <end position="107"/>
    </location>
</feature>
<evidence type="ECO:0000313" key="3">
    <source>
        <dbReference type="Proteomes" id="UP001199816"/>
    </source>
</evidence>